<keyword evidence="1" id="KW-0521">NADP</keyword>
<feature type="domain" description="NAD-dependent epimerase/dehydratase" evidence="3">
    <location>
        <begin position="6"/>
        <end position="242"/>
    </location>
</feature>
<name>A0A2P1G6C1_STRFI</name>
<dbReference type="Gene3D" id="3.90.25.10">
    <property type="entry name" value="UDP-galactose 4-epimerase, domain 1"/>
    <property type="match status" value="1"/>
</dbReference>
<keyword evidence="2" id="KW-0119">Carbohydrate metabolism</keyword>
<dbReference type="InterPro" id="IPR001509">
    <property type="entry name" value="Epimerase_deHydtase"/>
</dbReference>
<dbReference type="EMBL" id="JBHSKL010000059">
    <property type="protein sequence ID" value="MFC5229860.1"/>
    <property type="molecule type" value="Genomic_DNA"/>
</dbReference>
<protein>
    <submittedName>
        <fullName evidence="5">NAD-dependent epimerase/dehydratase family protein</fullName>
    </submittedName>
    <submittedName>
        <fullName evidence="4">SepC</fullName>
    </submittedName>
</protein>
<evidence type="ECO:0000313" key="6">
    <source>
        <dbReference type="Proteomes" id="UP001596156"/>
    </source>
</evidence>
<gene>
    <name evidence="4" type="primary">sepC</name>
    <name evidence="5" type="ORF">ACFPN6_36075</name>
</gene>
<dbReference type="PANTHER" id="PTHR43103:SF3">
    <property type="entry name" value="ADP-L-GLYCERO-D-MANNO-HEPTOSE-6-EPIMERASE"/>
    <property type="match status" value="1"/>
</dbReference>
<reference evidence="4" key="2">
    <citation type="submission" date="2017-06" db="EMBL/GenBank/DDBJ databases">
        <authorList>
            <person name="Kim H.J."/>
            <person name="Triplett B.A."/>
        </authorList>
    </citation>
    <scope>NUCLEOTIDE SEQUENCE</scope>
    <source>
        <strain evidence="4">CGMCC 4.1598</strain>
    </source>
</reference>
<evidence type="ECO:0000313" key="4">
    <source>
        <dbReference type="EMBL" id="AVM80386.1"/>
    </source>
</evidence>
<dbReference type="SUPFAM" id="SSF51735">
    <property type="entry name" value="NAD(P)-binding Rossmann-fold domains"/>
    <property type="match status" value="1"/>
</dbReference>
<accession>A0A2P1G6C1</accession>
<evidence type="ECO:0000313" key="5">
    <source>
        <dbReference type="EMBL" id="MFC5229860.1"/>
    </source>
</evidence>
<keyword evidence="6" id="KW-1185">Reference proteome</keyword>
<reference evidence="4" key="3">
    <citation type="journal article" date="2018" name="Proc. Natl. Acad. Sci. U.S.A.">
        <title>d-Sedoheptulose-7-phosphate is a common precursor for the heptoses of septacidin and hygromycin B.</title>
        <authorList>
            <person name="Tang W."/>
            <person name="Guo Z."/>
            <person name="Cao Z."/>
            <person name="Wang M."/>
            <person name="Li P."/>
            <person name="Meng X."/>
            <person name="Zhao X."/>
            <person name="Xie Z."/>
            <person name="Wang W."/>
            <person name="Zhou A."/>
            <person name="Lou C."/>
            <person name="Chen Y."/>
        </authorList>
    </citation>
    <scope>NUCLEOTIDE SEQUENCE</scope>
    <source>
        <strain evidence="4">CGMCC 4.1598</strain>
    </source>
</reference>
<dbReference type="Pfam" id="PF01370">
    <property type="entry name" value="Epimerase"/>
    <property type="match status" value="1"/>
</dbReference>
<sequence>MSRQSVLVTGAAGFVGRHVARAFLGSGYRVTTVDLSEPPPDLCRETTVNVGSFDDPAILGAVEAGQFTAVVHLAAISSTVEDDWQALERTNVTGPAELAERCARSGTRFVYASSSSVYGEIAERRPLPENALGSSACSGPLNAYARSKATFDAHMATRYPDDGEPGWAGLRFTNVFGTGEQHKKSMASIIGQLLLATARQETLKVFADTLEASRDYIPVAAVARTCALMAGHDAPSGVYNLGSGHAVSFAELLRWCSEFAQTPLNVQLIANPHVGRYQYWTCADMSALETALPTLPRPGPDDLRSAAHELYLHFKKTNGCI</sequence>
<dbReference type="RefSeq" id="WP_344645299.1">
    <property type="nucleotide sequence ID" value="NZ_BAAASS010000015.1"/>
</dbReference>
<evidence type="ECO:0000259" key="3">
    <source>
        <dbReference type="Pfam" id="PF01370"/>
    </source>
</evidence>
<organism evidence="4">
    <name type="scientific">Streptomyces fimbriatus</name>
    <dbReference type="NCBI Taxonomy" id="68197"/>
    <lineage>
        <taxon>Bacteria</taxon>
        <taxon>Bacillati</taxon>
        <taxon>Actinomycetota</taxon>
        <taxon>Actinomycetes</taxon>
        <taxon>Kitasatosporales</taxon>
        <taxon>Streptomycetaceae</taxon>
        <taxon>Streptomyces</taxon>
    </lineage>
</organism>
<reference evidence="6" key="4">
    <citation type="journal article" date="2019" name="Int. J. Syst. Evol. Microbiol.">
        <title>The Global Catalogue of Microorganisms (GCM) 10K type strain sequencing project: providing services to taxonomists for standard genome sequencing and annotation.</title>
        <authorList>
            <consortium name="The Broad Institute Genomics Platform"/>
            <consortium name="The Broad Institute Genome Sequencing Center for Infectious Disease"/>
            <person name="Wu L."/>
            <person name="Ma J."/>
        </authorList>
    </citation>
    <scope>NUCLEOTIDE SEQUENCE [LARGE SCALE GENOMIC DNA]</scope>
    <source>
        <strain evidence="6">CCM 8479</strain>
    </source>
</reference>
<evidence type="ECO:0000256" key="2">
    <source>
        <dbReference type="ARBA" id="ARBA00023277"/>
    </source>
</evidence>
<dbReference type="EMBL" id="MF372757">
    <property type="protein sequence ID" value="AVM80386.1"/>
    <property type="molecule type" value="Genomic_DNA"/>
</dbReference>
<dbReference type="Proteomes" id="UP001596156">
    <property type="component" value="Unassembled WGS sequence"/>
</dbReference>
<reference evidence="5" key="1">
    <citation type="journal article" date="2014" name="Int. J. Syst. Evol. Microbiol.">
        <title>Complete genome of a new Firmicutes species belonging to the dominant human colonic microbiota ('Ruminococcus bicirculans') reveals two chromosomes and a selective capacity to utilize plant glucans.</title>
        <authorList>
            <consortium name="NISC Comparative Sequencing Program"/>
            <person name="Wegmann U."/>
            <person name="Louis P."/>
            <person name="Goesmann A."/>
            <person name="Henrissat B."/>
            <person name="Duncan S.H."/>
            <person name="Flint H.J."/>
        </authorList>
    </citation>
    <scope>NUCLEOTIDE SEQUENCE</scope>
    <source>
        <strain evidence="5">CGMCC 4.1598</strain>
    </source>
</reference>
<dbReference type="InterPro" id="IPR036291">
    <property type="entry name" value="NAD(P)-bd_dom_sf"/>
</dbReference>
<reference evidence="5" key="5">
    <citation type="submission" date="2024-09" db="EMBL/GenBank/DDBJ databases">
        <authorList>
            <person name="Sun Q."/>
            <person name="Mori K."/>
        </authorList>
    </citation>
    <scope>NUCLEOTIDE SEQUENCE</scope>
    <source>
        <strain evidence="5">CGMCC 4.1598</strain>
    </source>
</reference>
<dbReference type="Gene3D" id="3.40.50.720">
    <property type="entry name" value="NAD(P)-binding Rossmann-like Domain"/>
    <property type="match status" value="1"/>
</dbReference>
<evidence type="ECO:0000256" key="1">
    <source>
        <dbReference type="ARBA" id="ARBA00022857"/>
    </source>
</evidence>
<dbReference type="PANTHER" id="PTHR43103">
    <property type="entry name" value="NUCLEOSIDE-DIPHOSPHATE-SUGAR EPIMERASE"/>
    <property type="match status" value="1"/>
</dbReference>
<dbReference type="AlphaFoldDB" id="A0A2P1G6C1"/>
<proteinExistence type="predicted"/>